<organism evidence="3 4">
    <name type="scientific">Kordiimonas sediminis</name>
    <dbReference type="NCBI Taxonomy" id="1735581"/>
    <lineage>
        <taxon>Bacteria</taxon>
        <taxon>Pseudomonadati</taxon>
        <taxon>Pseudomonadota</taxon>
        <taxon>Alphaproteobacteria</taxon>
        <taxon>Kordiimonadales</taxon>
        <taxon>Kordiimonadaceae</taxon>
        <taxon>Kordiimonas</taxon>
    </lineage>
</organism>
<reference evidence="3" key="2">
    <citation type="submission" date="2020-09" db="EMBL/GenBank/DDBJ databases">
        <authorList>
            <person name="Sun Q."/>
            <person name="Kim S."/>
        </authorList>
    </citation>
    <scope>NUCLEOTIDE SEQUENCE</scope>
    <source>
        <strain evidence="3">KCTC 42590</strain>
    </source>
</reference>
<sequence length="179" mass="18764">MTATKTTAPKPEKAAASKTLKPEAAETVDLSKEATLSAAPKSKTTEEKSAPAVKAKAVKKSATKKKSGAKKPDTAAVSPKSKDADASDFITACSASLLDYSAASVDQYFQAVAKMAAATSPADVFSIQADYARNSFQAAVTEIDKLSKVSGLPIQDSIKPYETFWKETAGLLETLVPRT</sequence>
<dbReference type="Proteomes" id="UP000630923">
    <property type="component" value="Unassembled WGS sequence"/>
</dbReference>
<dbReference type="InterPro" id="IPR018968">
    <property type="entry name" value="Phasin"/>
</dbReference>
<evidence type="ECO:0000313" key="4">
    <source>
        <dbReference type="Proteomes" id="UP000630923"/>
    </source>
</evidence>
<evidence type="ECO:0000313" key="3">
    <source>
        <dbReference type="EMBL" id="GHF29814.1"/>
    </source>
</evidence>
<comment type="caution">
    <text evidence="3">The sequence shown here is derived from an EMBL/GenBank/DDBJ whole genome shotgun (WGS) entry which is preliminary data.</text>
</comment>
<dbReference type="EMBL" id="BNCI01000002">
    <property type="protein sequence ID" value="GHF29814.1"/>
    <property type="molecule type" value="Genomic_DNA"/>
</dbReference>
<dbReference type="RefSeq" id="WP_191253714.1">
    <property type="nucleotide sequence ID" value="NZ_BNCI01000002.1"/>
</dbReference>
<dbReference type="AlphaFoldDB" id="A0A919AYN3"/>
<proteinExistence type="predicted"/>
<feature type="compositionally biased region" description="Basic and acidic residues" evidence="1">
    <location>
        <begin position="10"/>
        <end position="32"/>
    </location>
</feature>
<feature type="compositionally biased region" description="Basic residues" evidence="1">
    <location>
        <begin position="56"/>
        <end position="69"/>
    </location>
</feature>
<name>A0A919AYN3_9PROT</name>
<reference evidence="3" key="1">
    <citation type="journal article" date="2014" name="Int. J. Syst. Evol. Microbiol.">
        <title>Complete genome sequence of Corynebacterium casei LMG S-19264T (=DSM 44701T), isolated from a smear-ripened cheese.</title>
        <authorList>
            <consortium name="US DOE Joint Genome Institute (JGI-PGF)"/>
            <person name="Walter F."/>
            <person name="Albersmeier A."/>
            <person name="Kalinowski J."/>
            <person name="Ruckert C."/>
        </authorList>
    </citation>
    <scope>NUCLEOTIDE SEQUENCE</scope>
    <source>
        <strain evidence="3">KCTC 42590</strain>
    </source>
</reference>
<evidence type="ECO:0000259" key="2">
    <source>
        <dbReference type="Pfam" id="PF09361"/>
    </source>
</evidence>
<keyword evidence="4" id="KW-1185">Reference proteome</keyword>
<gene>
    <name evidence="3" type="ORF">GCM10017044_26370</name>
</gene>
<dbReference type="Pfam" id="PF09361">
    <property type="entry name" value="Phasin_2"/>
    <property type="match status" value="1"/>
</dbReference>
<feature type="region of interest" description="Disordered" evidence="1">
    <location>
        <begin position="1"/>
        <end position="85"/>
    </location>
</feature>
<accession>A0A919AYN3</accession>
<feature type="domain" description="Phasin" evidence="2">
    <location>
        <begin position="92"/>
        <end position="151"/>
    </location>
</feature>
<protein>
    <recommendedName>
        <fullName evidence="2">Phasin domain-containing protein</fullName>
    </recommendedName>
</protein>
<evidence type="ECO:0000256" key="1">
    <source>
        <dbReference type="SAM" id="MobiDB-lite"/>
    </source>
</evidence>